<proteinExistence type="predicted"/>
<dbReference type="AlphaFoldDB" id="A0A9N9J097"/>
<feature type="non-terminal residue" evidence="1">
    <location>
        <position position="45"/>
    </location>
</feature>
<comment type="caution">
    <text evidence="1">The sequence shown here is derived from an EMBL/GenBank/DDBJ whole genome shotgun (WGS) entry which is preliminary data.</text>
</comment>
<accession>A0A9N9J097</accession>
<sequence>EYLLWFRAFSYYKLHCLTSTSAWTIRFTHPMAQIHPEQDTPSEAK</sequence>
<protein>
    <submittedName>
        <fullName evidence="1">6153_t:CDS:1</fullName>
    </submittedName>
</protein>
<feature type="non-terminal residue" evidence="1">
    <location>
        <position position="1"/>
    </location>
</feature>
<dbReference type="EMBL" id="CAJVPS010043547">
    <property type="protein sequence ID" value="CAG8756001.1"/>
    <property type="molecule type" value="Genomic_DNA"/>
</dbReference>
<organism evidence="1 2">
    <name type="scientific">Ambispora leptoticha</name>
    <dbReference type="NCBI Taxonomy" id="144679"/>
    <lineage>
        <taxon>Eukaryota</taxon>
        <taxon>Fungi</taxon>
        <taxon>Fungi incertae sedis</taxon>
        <taxon>Mucoromycota</taxon>
        <taxon>Glomeromycotina</taxon>
        <taxon>Glomeromycetes</taxon>
        <taxon>Archaeosporales</taxon>
        <taxon>Ambisporaceae</taxon>
        <taxon>Ambispora</taxon>
    </lineage>
</organism>
<reference evidence="1" key="1">
    <citation type="submission" date="2021-06" db="EMBL/GenBank/DDBJ databases">
        <authorList>
            <person name="Kallberg Y."/>
            <person name="Tangrot J."/>
            <person name="Rosling A."/>
        </authorList>
    </citation>
    <scope>NUCLEOTIDE SEQUENCE</scope>
    <source>
        <strain evidence="1">FL130A</strain>
    </source>
</reference>
<keyword evidence="2" id="KW-1185">Reference proteome</keyword>
<gene>
    <name evidence="1" type="ORF">ALEPTO_LOCUS13483</name>
</gene>
<name>A0A9N9J097_9GLOM</name>
<evidence type="ECO:0000313" key="1">
    <source>
        <dbReference type="EMBL" id="CAG8756001.1"/>
    </source>
</evidence>
<evidence type="ECO:0000313" key="2">
    <source>
        <dbReference type="Proteomes" id="UP000789508"/>
    </source>
</evidence>
<dbReference type="Proteomes" id="UP000789508">
    <property type="component" value="Unassembled WGS sequence"/>
</dbReference>